<keyword evidence="4" id="KW-0375">Hydrogen ion transport</keyword>
<dbReference type="GO" id="GO:0042777">
    <property type="term" value="P:proton motive force-driven plasma membrane ATP synthesis"/>
    <property type="evidence" value="ECO:0007669"/>
    <property type="project" value="UniProtKB-UniRule"/>
</dbReference>
<feature type="coiled-coil region" evidence="5">
    <location>
        <begin position="32"/>
        <end position="59"/>
    </location>
</feature>
<dbReference type="NCBIfam" id="NF002565">
    <property type="entry name" value="PRK02195.1"/>
    <property type="match status" value="1"/>
</dbReference>
<dbReference type="HAMAP" id="MF_00271">
    <property type="entry name" value="ATP_synth_D_arch"/>
    <property type="match status" value="1"/>
</dbReference>
<dbReference type="Proteomes" id="UP000587760">
    <property type="component" value="Unassembled WGS sequence"/>
</dbReference>
<comment type="function">
    <text evidence="4">Produces ATP from ADP in the presence of a proton gradient across the membrane.</text>
</comment>
<protein>
    <recommendedName>
        <fullName evidence="4">V-type ATP synthase subunit D</fullName>
    </recommendedName>
    <alternativeName>
        <fullName evidence="4">V-ATPase subunit D</fullName>
    </alternativeName>
</protein>
<dbReference type="GO" id="GO:0005524">
    <property type="term" value="F:ATP binding"/>
    <property type="evidence" value="ECO:0007669"/>
    <property type="project" value="UniProtKB-UniRule"/>
</dbReference>
<dbReference type="NCBIfam" id="TIGR00309">
    <property type="entry name" value="V_ATPase_subD"/>
    <property type="match status" value="1"/>
</dbReference>
<sequence length="199" mass="22797">MAKVKLTKNELKSQKDALKMFSRYLPTLILKKQQLQLEIRQVEMRQKEVQAKKDAINEDFRSWIGVFGEDVGIDGSLIKVKYVKTDTGNIAGVEIPVFVGAEFEPVSYDLFEKPLWVDKAVEKLQQVMLFDLELKVLDKQVELLARELRTTSQRVNLFEKVKIPETKTNIKKISVYLGDQQTAAVVRGKISKKNLVKVS</sequence>
<evidence type="ECO:0000256" key="5">
    <source>
        <dbReference type="SAM" id="Coils"/>
    </source>
</evidence>
<gene>
    <name evidence="4" type="primary">atpD</name>
    <name evidence="6" type="ORF">HNR50_000606</name>
</gene>
<evidence type="ECO:0000256" key="4">
    <source>
        <dbReference type="HAMAP-Rule" id="MF_00271"/>
    </source>
</evidence>
<dbReference type="Pfam" id="PF01813">
    <property type="entry name" value="ATP-synt_D"/>
    <property type="match status" value="1"/>
</dbReference>
<organism evidence="6 7">
    <name type="scientific">Spirochaeta isovalerica</name>
    <dbReference type="NCBI Taxonomy" id="150"/>
    <lineage>
        <taxon>Bacteria</taxon>
        <taxon>Pseudomonadati</taxon>
        <taxon>Spirochaetota</taxon>
        <taxon>Spirochaetia</taxon>
        <taxon>Spirochaetales</taxon>
        <taxon>Spirochaetaceae</taxon>
        <taxon>Spirochaeta</taxon>
    </lineage>
</organism>
<keyword evidence="7" id="KW-1185">Reference proteome</keyword>
<evidence type="ECO:0000313" key="6">
    <source>
        <dbReference type="EMBL" id="MBB6478973.1"/>
    </source>
</evidence>
<accession>A0A841R583</accession>
<keyword evidence="3 4" id="KW-0406">Ion transport</keyword>
<keyword evidence="2 4" id="KW-0813">Transport</keyword>
<evidence type="ECO:0000313" key="7">
    <source>
        <dbReference type="Proteomes" id="UP000587760"/>
    </source>
</evidence>
<comment type="caution">
    <text evidence="6">The sequence shown here is derived from an EMBL/GenBank/DDBJ whole genome shotgun (WGS) entry which is preliminary data.</text>
</comment>
<name>A0A841R583_9SPIO</name>
<dbReference type="RefSeq" id="WP_184743535.1">
    <property type="nucleotide sequence ID" value="NZ_JACHGJ010000001.1"/>
</dbReference>
<reference evidence="6 7" key="1">
    <citation type="submission" date="2020-08" db="EMBL/GenBank/DDBJ databases">
        <title>Genomic Encyclopedia of Type Strains, Phase IV (KMG-IV): sequencing the most valuable type-strain genomes for metagenomic binning, comparative biology and taxonomic classification.</title>
        <authorList>
            <person name="Goeker M."/>
        </authorList>
    </citation>
    <scope>NUCLEOTIDE SEQUENCE [LARGE SCALE GENOMIC DNA]</scope>
    <source>
        <strain evidence="6 7">DSM 2461</strain>
    </source>
</reference>
<comment type="similarity">
    <text evidence="1 4">Belongs to the V-ATPase D subunit family.</text>
</comment>
<dbReference type="GO" id="GO:0046961">
    <property type="term" value="F:proton-transporting ATPase activity, rotational mechanism"/>
    <property type="evidence" value="ECO:0007669"/>
    <property type="project" value="InterPro"/>
</dbReference>
<dbReference type="EMBL" id="JACHGJ010000001">
    <property type="protein sequence ID" value="MBB6478973.1"/>
    <property type="molecule type" value="Genomic_DNA"/>
</dbReference>
<keyword evidence="5" id="KW-0175">Coiled coil</keyword>
<dbReference type="InterPro" id="IPR002699">
    <property type="entry name" value="V_ATPase_D"/>
</dbReference>
<dbReference type="Gene3D" id="1.10.287.3240">
    <property type="match status" value="1"/>
</dbReference>
<proteinExistence type="inferred from homology"/>
<dbReference type="AlphaFoldDB" id="A0A841R583"/>
<keyword evidence="4" id="KW-0066">ATP synthesis</keyword>
<dbReference type="GO" id="GO:0046933">
    <property type="term" value="F:proton-transporting ATP synthase activity, rotational mechanism"/>
    <property type="evidence" value="ECO:0007669"/>
    <property type="project" value="UniProtKB-UniRule"/>
</dbReference>
<evidence type="ECO:0000256" key="3">
    <source>
        <dbReference type="ARBA" id="ARBA00023065"/>
    </source>
</evidence>
<evidence type="ECO:0000256" key="2">
    <source>
        <dbReference type="ARBA" id="ARBA00022448"/>
    </source>
</evidence>
<evidence type="ECO:0000256" key="1">
    <source>
        <dbReference type="ARBA" id="ARBA00005850"/>
    </source>
</evidence>